<evidence type="ECO:0000256" key="9">
    <source>
        <dbReference type="ARBA" id="ARBA00023242"/>
    </source>
</evidence>
<evidence type="ECO:0000256" key="3">
    <source>
        <dbReference type="ARBA" id="ARBA00022618"/>
    </source>
</evidence>
<keyword evidence="5" id="KW-0498">Mitosis</keyword>
<dbReference type="Gene3D" id="1.10.287.1490">
    <property type="match status" value="1"/>
</dbReference>
<dbReference type="PIRSF" id="PIRSF005719">
    <property type="entry name" value="SMC"/>
    <property type="match status" value="1"/>
</dbReference>
<evidence type="ECO:0000259" key="13">
    <source>
        <dbReference type="SMART" id="SM00968"/>
    </source>
</evidence>
<evidence type="ECO:0000256" key="5">
    <source>
        <dbReference type="ARBA" id="ARBA00022776"/>
    </source>
</evidence>
<dbReference type="Proteomes" id="UP000011777">
    <property type="component" value="Unassembled WGS sequence"/>
</dbReference>
<reference evidence="14 15" key="1">
    <citation type="submission" date="2013-02" db="EMBL/GenBank/DDBJ databases">
        <title>Genome sequence of Candida maltosa Xu316, a potential industrial strain for xylitol and ethanol production.</title>
        <authorList>
            <person name="Yu J."/>
            <person name="Wang Q."/>
            <person name="Geng X."/>
            <person name="Bao W."/>
            <person name="He P."/>
            <person name="Cai J."/>
        </authorList>
    </citation>
    <scope>NUCLEOTIDE SEQUENCE [LARGE SCALE GENOMIC DNA]</scope>
    <source>
        <strain evidence="15">Xu316</strain>
    </source>
</reference>
<feature type="coiled-coil region" evidence="12">
    <location>
        <begin position="253"/>
        <end position="374"/>
    </location>
</feature>
<dbReference type="STRING" id="1245528.M3ILA2"/>
<keyword evidence="4" id="KW-0547">Nucleotide-binding</keyword>
<dbReference type="InterPro" id="IPR036277">
    <property type="entry name" value="SMC_hinge_sf"/>
</dbReference>
<evidence type="ECO:0000256" key="12">
    <source>
        <dbReference type="SAM" id="Coils"/>
    </source>
</evidence>
<dbReference type="CDD" id="cd03273">
    <property type="entry name" value="ABC_SMC2_euk"/>
    <property type="match status" value="1"/>
</dbReference>
<keyword evidence="8" id="KW-0226">DNA condensation</keyword>
<feature type="domain" description="SMC hinge" evidence="13">
    <location>
        <begin position="522"/>
        <end position="643"/>
    </location>
</feature>
<keyword evidence="9 11" id="KW-0539">Nucleus</keyword>
<comment type="subcellular location">
    <subcellularLocation>
        <location evidence="1 11">Nucleus</location>
    </subcellularLocation>
</comment>
<dbReference type="Gene3D" id="1.20.1060.20">
    <property type="match status" value="1"/>
</dbReference>
<name>M3ILA2_CANMX</name>
<dbReference type="AlphaFoldDB" id="M3ILA2"/>
<dbReference type="SUPFAM" id="SSF75553">
    <property type="entry name" value="Smc hinge domain"/>
    <property type="match status" value="1"/>
</dbReference>
<dbReference type="FunFam" id="3.40.50.300:FF:000278">
    <property type="entry name" value="Structural maintenance of chromosomes 2"/>
    <property type="match status" value="1"/>
</dbReference>
<evidence type="ECO:0000256" key="8">
    <source>
        <dbReference type="ARBA" id="ARBA00023067"/>
    </source>
</evidence>
<dbReference type="GO" id="GO:0005694">
    <property type="term" value="C:chromosome"/>
    <property type="evidence" value="ECO:0007669"/>
    <property type="project" value="InterPro"/>
</dbReference>
<dbReference type="Gene3D" id="3.30.70.1620">
    <property type="match status" value="1"/>
</dbReference>
<evidence type="ECO:0000313" key="14">
    <source>
        <dbReference type="EMBL" id="EMG47131.1"/>
    </source>
</evidence>
<evidence type="ECO:0000256" key="7">
    <source>
        <dbReference type="ARBA" id="ARBA00023054"/>
    </source>
</evidence>
<evidence type="ECO:0000313" key="15">
    <source>
        <dbReference type="Proteomes" id="UP000011777"/>
    </source>
</evidence>
<dbReference type="HOGENOM" id="CLU_001042_9_0_1"/>
<dbReference type="GO" id="GO:0007076">
    <property type="term" value="P:mitotic chromosome condensation"/>
    <property type="evidence" value="ECO:0007669"/>
    <property type="project" value="UniProtKB-ARBA"/>
</dbReference>
<dbReference type="SUPFAM" id="SSF52540">
    <property type="entry name" value="P-loop containing nucleoside triphosphate hydrolases"/>
    <property type="match status" value="1"/>
</dbReference>
<dbReference type="GO" id="GO:0005634">
    <property type="term" value="C:nucleus"/>
    <property type="evidence" value="ECO:0007669"/>
    <property type="project" value="UniProtKB-SubCell"/>
</dbReference>
<feature type="coiled-coil region" evidence="12">
    <location>
        <begin position="171"/>
        <end position="198"/>
    </location>
</feature>
<accession>M3ILA2</accession>
<dbReference type="InterPro" id="IPR024704">
    <property type="entry name" value="SMC"/>
</dbReference>
<evidence type="ECO:0000256" key="11">
    <source>
        <dbReference type="PIRNR" id="PIRNR005719"/>
    </source>
</evidence>
<dbReference type="eggNOG" id="KOG0933">
    <property type="taxonomic scope" value="Eukaryota"/>
</dbReference>
<keyword evidence="15" id="KW-1185">Reference proteome</keyword>
<dbReference type="InterPro" id="IPR027120">
    <property type="entry name" value="Smc2_ABC"/>
</dbReference>
<evidence type="ECO:0000256" key="10">
    <source>
        <dbReference type="ARBA" id="ARBA00023306"/>
    </source>
</evidence>
<dbReference type="EMBL" id="AOGT01001715">
    <property type="protein sequence ID" value="EMG47131.1"/>
    <property type="molecule type" value="Genomic_DNA"/>
</dbReference>
<gene>
    <name evidence="14" type="ORF">G210_2590</name>
</gene>
<keyword evidence="3" id="KW-0132">Cell division</keyword>
<evidence type="ECO:0000256" key="2">
    <source>
        <dbReference type="ARBA" id="ARBA00005231"/>
    </source>
</evidence>
<dbReference type="OMA" id="THNKIAM"/>
<dbReference type="PANTHER" id="PTHR43977">
    <property type="entry name" value="STRUCTURAL MAINTENANCE OF CHROMOSOMES PROTEIN 3"/>
    <property type="match status" value="1"/>
</dbReference>
<protein>
    <recommendedName>
        <fullName evidence="11">Structural maintenance of chromosomes protein</fullName>
    </recommendedName>
</protein>
<comment type="similarity">
    <text evidence="2">Belongs to the SMC family. SMC2 subfamily.</text>
</comment>
<feature type="coiled-coil region" evidence="12">
    <location>
        <begin position="684"/>
        <end position="1011"/>
    </location>
</feature>
<keyword evidence="10" id="KW-0131">Cell cycle</keyword>
<sequence>MKVDELIIDGFKSYAARTVISGWDSQFNAITGLNGSGKSNILDAICFVLGISSMTTVRASNLQDLIYKRGQAGVTKASVTIVFNNSEVSKSPIGFENCPTISVTRQIILGGTSKYLINGHKAQQQTVLNLFQSVQLNINNPNFLIMQGKITKVLNMKPAEILSLIEEAAGTRTFEERKDKAQKTMAKKEAKLTEIRSLLNEEIEPKLEKLRNEKRSFLEFQQTQIDLEKLSRLIAAYDYNTLSKNFTNQSHSLTQQETKMSELHITIDKLNHEIANLSEDLEQVKTRKEDNLKNDGSLKDLEAKETQLSNELARLKTSRDITLDNLKEEEKKSTQLQEQLDQLNQQLKQNEEMYNTHEQKYNKSNAQLLQLKEDFSKKQELLSTLSTGISSKGNTSGGYTLQLNEVKGKLNTSENFIKTSKLKIDHLNQQIASDKVKLVKAKTENETLLSSIEKNREFISMRQSEIDTKLGFEPSKIKELREKESELISQQNRLNQDLNYMKRDIGNLDFQYSRPSPNFKDELVRGVVAQLFNLPDTSFDKALALQVCAGGRLYNVVVDTSDVASQLLERGQLRRRVTIIPLDKISSRTIDRDVVDYAKEVAPDKVELALNLIDFEHELAKAMEYVFGTTFICADPNSAKAVTFDPKIKSRSITLDGDIYDPEGNLSGGSRKNNSTILVKLQQYNKQAKKLKILEGELSHIRQELSRMESLIESTKSLQNEINLKKHELSLLEKKLDSNPSSIILKQNESNQQEIIKLTQEMEHHEEQCQQYKQEIVSIEQDIAEFNSDKGSKINDLKKQVAKLKQEVTQKEQELEELTDCFQAAQVESEQQKSELVNVKESIENSRKQIDELTKKSQHQVQQEESLQDELNVVKSELDDARASLLGLDEEIKDLTKIIKDKNEAVNAGKLEIQKLTHELEKYKNINKNLKQRLDEIISEHEWVMDTQVVENLIQQYPNLNLEESRDQLNVLEEKFQGMRRKVNVNIMNMIDNVEKKEASLKTMVKTIEKDKSKIVNTINKLNGYKRDTLNTTYQKVSVDFGQIFSDLLPGSFAKLVPVNMMDVTKGLEVKVKLGEVWKESLVELSGGQRSLIALSLIMALLQFKPAPMYILDEVDAALDLSHTQNIGHLIKTRFKGSQFIVVSLKEGMFTNANRVFRTRFQDGTSVVSVM</sequence>
<keyword evidence="6" id="KW-0067">ATP-binding</keyword>
<dbReference type="Pfam" id="PF06470">
    <property type="entry name" value="SMC_hinge"/>
    <property type="match status" value="1"/>
</dbReference>
<dbReference type="Gene3D" id="3.40.50.300">
    <property type="entry name" value="P-loop containing nucleotide triphosphate hydrolases"/>
    <property type="match status" value="2"/>
</dbReference>
<dbReference type="InterPro" id="IPR010935">
    <property type="entry name" value="SMC_hinge"/>
</dbReference>
<dbReference type="OrthoDB" id="10255539at2759"/>
<evidence type="ECO:0000256" key="4">
    <source>
        <dbReference type="ARBA" id="ARBA00022741"/>
    </source>
</evidence>
<organism evidence="14 15">
    <name type="scientific">Candida maltosa (strain Xu316)</name>
    <name type="common">Yeast</name>
    <dbReference type="NCBI Taxonomy" id="1245528"/>
    <lineage>
        <taxon>Eukaryota</taxon>
        <taxon>Fungi</taxon>
        <taxon>Dikarya</taxon>
        <taxon>Ascomycota</taxon>
        <taxon>Saccharomycotina</taxon>
        <taxon>Pichiomycetes</taxon>
        <taxon>Debaryomycetaceae</taxon>
        <taxon>Candida/Lodderomyces clade</taxon>
        <taxon>Candida</taxon>
    </lineage>
</organism>
<dbReference type="Pfam" id="PF02463">
    <property type="entry name" value="SMC_N"/>
    <property type="match status" value="2"/>
</dbReference>
<proteinExistence type="inferred from homology"/>
<evidence type="ECO:0000256" key="6">
    <source>
        <dbReference type="ARBA" id="ARBA00022840"/>
    </source>
</evidence>
<dbReference type="GO" id="GO:0016887">
    <property type="term" value="F:ATP hydrolysis activity"/>
    <property type="evidence" value="ECO:0007669"/>
    <property type="project" value="InterPro"/>
</dbReference>
<dbReference type="SMART" id="SM00968">
    <property type="entry name" value="SMC_hinge"/>
    <property type="match status" value="1"/>
</dbReference>
<dbReference type="GO" id="GO:0005524">
    <property type="term" value="F:ATP binding"/>
    <property type="evidence" value="ECO:0007669"/>
    <property type="project" value="UniProtKB-KW"/>
</dbReference>
<keyword evidence="7 12" id="KW-0175">Coiled coil</keyword>
<comment type="caution">
    <text evidence="14">The sequence shown here is derived from an EMBL/GenBank/DDBJ whole genome shotgun (WGS) entry which is preliminary data.</text>
</comment>
<dbReference type="InterPro" id="IPR003395">
    <property type="entry name" value="RecF/RecN/SMC_N"/>
</dbReference>
<dbReference type="GO" id="GO:0051301">
    <property type="term" value="P:cell division"/>
    <property type="evidence" value="ECO:0007669"/>
    <property type="project" value="UniProtKB-KW"/>
</dbReference>
<dbReference type="InterPro" id="IPR027417">
    <property type="entry name" value="P-loop_NTPase"/>
</dbReference>
<evidence type="ECO:0000256" key="1">
    <source>
        <dbReference type="ARBA" id="ARBA00004123"/>
    </source>
</evidence>
<dbReference type="FunFam" id="3.40.50.300:FF:000385">
    <property type="entry name" value="Structural maintenance of chromosomes 2"/>
    <property type="match status" value="1"/>
</dbReference>